<accession>M2YJL5</accession>
<feature type="region of interest" description="Disordered" evidence="1">
    <location>
        <begin position="1"/>
        <end position="88"/>
    </location>
</feature>
<dbReference type="AlphaFoldDB" id="M2YJL5"/>
<feature type="compositionally biased region" description="Polar residues" evidence="1">
    <location>
        <begin position="59"/>
        <end position="70"/>
    </location>
</feature>
<evidence type="ECO:0000313" key="3">
    <source>
        <dbReference type="Proteomes" id="UP000016933"/>
    </source>
</evidence>
<reference evidence="3" key="1">
    <citation type="journal article" date="2012" name="PLoS Genet.">
        <title>The genomes of the fungal plant pathogens Cladosporium fulvum and Dothistroma septosporum reveal adaptation to different hosts and lifestyles but also signatures of common ancestry.</title>
        <authorList>
            <person name="de Wit P.J.G.M."/>
            <person name="van der Burgt A."/>
            <person name="Oekmen B."/>
            <person name="Stergiopoulos I."/>
            <person name="Abd-Elsalam K.A."/>
            <person name="Aerts A.L."/>
            <person name="Bahkali A.H."/>
            <person name="Beenen H.G."/>
            <person name="Chettri P."/>
            <person name="Cox M.P."/>
            <person name="Datema E."/>
            <person name="de Vries R.P."/>
            <person name="Dhillon B."/>
            <person name="Ganley A.R."/>
            <person name="Griffiths S.A."/>
            <person name="Guo Y."/>
            <person name="Hamelin R.C."/>
            <person name="Henrissat B."/>
            <person name="Kabir M.S."/>
            <person name="Jashni M.K."/>
            <person name="Kema G."/>
            <person name="Klaubauf S."/>
            <person name="Lapidus A."/>
            <person name="Levasseur A."/>
            <person name="Lindquist E."/>
            <person name="Mehrabi R."/>
            <person name="Ohm R.A."/>
            <person name="Owen T.J."/>
            <person name="Salamov A."/>
            <person name="Schwelm A."/>
            <person name="Schijlen E."/>
            <person name="Sun H."/>
            <person name="van den Burg H.A."/>
            <person name="van Ham R.C.H.J."/>
            <person name="Zhang S."/>
            <person name="Goodwin S.B."/>
            <person name="Grigoriev I.V."/>
            <person name="Collemare J."/>
            <person name="Bradshaw R.E."/>
        </authorList>
    </citation>
    <scope>NUCLEOTIDE SEQUENCE [LARGE SCALE GENOMIC DNA]</scope>
    <source>
        <strain evidence="3">NZE10 / CBS 128990</strain>
    </source>
</reference>
<proteinExistence type="predicted"/>
<evidence type="ECO:0000256" key="1">
    <source>
        <dbReference type="SAM" id="MobiDB-lite"/>
    </source>
</evidence>
<feature type="compositionally biased region" description="Basic and acidic residues" evidence="1">
    <location>
        <begin position="13"/>
        <end position="27"/>
    </location>
</feature>
<protein>
    <submittedName>
        <fullName evidence="2">Uncharacterized protein</fullName>
    </submittedName>
</protein>
<gene>
    <name evidence="2" type="ORF">DOTSEDRAFT_38354</name>
</gene>
<dbReference type="EMBL" id="KB446545">
    <property type="protein sequence ID" value="EME39100.1"/>
    <property type="molecule type" value="Genomic_DNA"/>
</dbReference>
<dbReference type="HOGENOM" id="CLU_1098482_0_0_1"/>
<evidence type="ECO:0000313" key="2">
    <source>
        <dbReference type="EMBL" id="EME39100.1"/>
    </source>
</evidence>
<sequence length="253" mass="28665">MSSTPAPWQATDLSDRPARPVMARDDVTNLAPPRIIQRATRRNMAQAQPPAAPVPLAQSDQNRPETSGSDSRGAEAFEQFPDNVPPENADFNTYVKLLAPPDGADSKRYMVVNTLPAEELISLQKWWDFYQKKDKDEFRRFWTFAHFKERCCGCKVVTRQNASWTGNMKRRWACKTCTNAKSAKRSLEDLRRPCMRVIGPRAEGETRVVEVLPLCLAEGRIASDGFTGHFGYWASEPPELNEAPKKPNKRSKR</sequence>
<keyword evidence="3" id="KW-1185">Reference proteome</keyword>
<feature type="compositionally biased region" description="Low complexity" evidence="1">
    <location>
        <begin position="45"/>
        <end position="58"/>
    </location>
</feature>
<dbReference type="Proteomes" id="UP000016933">
    <property type="component" value="Unassembled WGS sequence"/>
</dbReference>
<name>M2YJL5_DOTSN</name>
<reference evidence="2 3" key="2">
    <citation type="journal article" date="2012" name="PLoS Pathog.">
        <title>Diverse lifestyles and strategies of plant pathogenesis encoded in the genomes of eighteen Dothideomycetes fungi.</title>
        <authorList>
            <person name="Ohm R.A."/>
            <person name="Feau N."/>
            <person name="Henrissat B."/>
            <person name="Schoch C.L."/>
            <person name="Horwitz B.A."/>
            <person name="Barry K.W."/>
            <person name="Condon B.J."/>
            <person name="Copeland A.C."/>
            <person name="Dhillon B."/>
            <person name="Glaser F."/>
            <person name="Hesse C.N."/>
            <person name="Kosti I."/>
            <person name="LaButti K."/>
            <person name="Lindquist E.A."/>
            <person name="Lucas S."/>
            <person name="Salamov A.A."/>
            <person name="Bradshaw R.E."/>
            <person name="Ciuffetti L."/>
            <person name="Hamelin R.C."/>
            <person name="Kema G.H.J."/>
            <person name="Lawrence C."/>
            <person name="Scott J.A."/>
            <person name="Spatafora J.W."/>
            <person name="Turgeon B.G."/>
            <person name="de Wit P.J.G.M."/>
            <person name="Zhong S."/>
            <person name="Goodwin S.B."/>
            <person name="Grigoriev I.V."/>
        </authorList>
    </citation>
    <scope>NUCLEOTIDE SEQUENCE [LARGE SCALE GENOMIC DNA]</scope>
    <source>
        <strain evidence="3">NZE10 / CBS 128990</strain>
    </source>
</reference>
<organism evidence="2 3">
    <name type="scientific">Dothistroma septosporum (strain NZE10 / CBS 128990)</name>
    <name type="common">Red band needle blight fungus</name>
    <name type="synonym">Mycosphaerella pini</name>
    <dbReference type="NCBI Taxonomy" id="675120"/>
    <lineage>
        <taxon>Eukaryota</taxon>
        <taxon>Fungi</taxon>
        <taxon>Dikarya</taxon>
        <taxon>Ascomycota</taxon>
        <taxon>Pezizomycotina</taxon>
        <taxon>Dothideomycetes</taxon>
        <taxon>Dothideomycetidae</taxon>
        <taxon>Mycosphaerellales</taxon>
        <taxon>Mycosphaerellaceae</taxon>
        <taxon>Dothistroma</taxon>
    </lineage>
</organism>